<feature type="region of interest" description="Disordered" evidence="1">
    <location>
        <begin position="196"/>
        <end position="222"/>
    </location>
</feature>
<gene>
    <name evidence="2" type="ORF">JX265_009261</name>
</gene>
<dbReference type="Proteomes" id="UP000829685">
    <property type="component" value="Unassembled WGS sequence"/>
</dbReference>
<organism evidence="2 3">
    <name type="scientific">Neoarthrinium moseri</name>
    <dbReference type="NCBI Taxonomy" id="1658444"/>
    <lineage>
        <taxon>Eukaryota</taxon>
        <taxon>Fungi</taxon>
        <taxon>Dikarya</taxon>
        <taxon>Ascomycota</taxon>
        <taxon>Pezizomycotina</taxon>
        <taxon>Sordariomycetes</taxon>
        <taxon>Xylariomycetidae</taxon>
        <taxon>Amphisphaeriales</taxon>
        <taxon>Apiosporaceae</taxon>
        <taxon>Neoarthrinium</taxon>
    </lineage>
</organism>
<sequence length="651" mass="71518">MEQPEPTAPPVDIPKAVSTQATASSPSNNASSHHHRRAPPAPTTRSATTSNSVPSLRFPRPAGNRQLTNWVSSSQPDIMRAMNFPDDAPLDASITDGYEVIGTDGESQSESAEAYDTQASEPGDDVQSLADTDTGTDAYTNDVDSDSSDEEEDDNHEEFAMEHTAEFTEHNAAQSDGEDHEIDMTYSERSLEHPTELFTSGSPHLSRQASLSGQDDHTGHTLQQARSSYEHLVNPNSETIKRPRKVTETTHEHSKADTSAEGKSFWRICKEMSTRCRHDRTLQMRALWVATLVISYSLVHSILLSDGTTSQSKMLSTVPVASVSSVSTSSTVDFVVSTSTVTSTVTATRIQSHALQTTSSSRGLANIPSHADLVMKKKLCSADTVGRNEILLRVPEQFKASWLAKQAVMISVSRGLADIPSESTKITSVEEGFVIEVPLAEAHGILDVSLATTRKPKINETFQVNFGRFMIGDAFDAGKQLMKGFAQTVVDTVNGTTAWVEETCIPAFDMMAKQASVPDSIMHGLREASSNALSLSSQISDQFKKAFTEERMRQAETELLRTAQDVRDDVALGLLRGQLSSKLWWLKVRGRTAEYEQYLAAAGPYYEQKQAEAAQASRARAERVREEVHARRRKEKREGRRSFWRAGEGGF</sequence>
<comment type="caution">
    <text evidence="2">The sequence shown here is derived from an EMBL/GenBank/DDBJ whole genome shotgun (WGS) entry which is preliminary data.</text>
</comment>
<feature type="compositionally biased region" description="Polar residues" evidence="1">
    <location>
        <begin position="197"/>
        <end position="213"/>
    </location>
</feature>
<keyword evidence="3" id="KW-1185">Reference proteome</keyword>
<feature type="compositionally biased region" description="Pro residues" evidence="1">
    <location>
        <begin position="1"/>
        <end position="12"/>
    </location>
</feature>
<feature type="region of interest" description="Disordered" evidence="1">
    <location>
        <begin position="616"/>
        <end position="651"/>
    </location>
</feature>
<feature type="region of interest" description="Disordered" evidence="1">
    <location>
        <begin position="1"/>
        <end position="157"/>
    </location>
</feature>
<evidence type="ECO:0000313" key="3">
    <source>
        <dbReference type="Proteomes" id="UP000829685"/>
    </source>
</evidence>
<feature type="compositionally biased region" description="Polar residues" evidence="1">
    <location>
        <begin position="129"/>
        <end position="139"/>
    </location>
</feature>
<reference evidence="2" key="1">
    <citation type="submission" date="2021-03" db="EMBL/GenBank/DDBJ databases">
        <title>Revisited historic fungal species revealed as producer of novel bioactive compounds through whole genome sequencing and comparative genomics.</title>
        <authorList>
            <person name="Vignolle G.A."/>
            <person name="Hochenegger N."/>
            <person name="Mach R.L."/>
            <person name="Mach-Aigner A.R."/>
            <person name="Javad Rahimi M."/>
            <person name="Salim K.A."/>
            <person name="Chan C.M."/>
            <person name="Lim L.B.L."/>
            <person name="Cai F."/>
            <person name="Druzhinina I.S."/>
            <person name="U'Ren J.M."/>
            <person name="Derntl C."/>
        </authorList>
    </citation>
    <scope>NUCLEOTIDE SEQUENCE</scope>
    <source>
        <strain evidence="2">TUCIM 5799</strain>
    </source>
</reference>
<feature type="region of interest" description="Disordered" evidence="1">
    <location>
        <begin position="238"/>
        <end position="258"/>
    </location>
</feature>
<dbReference type="EMBL" id="JAFIMR010000027">
    <property type="protein sequence ID" value="KAI1862547.1"/>
    <property type="molecule type" value="Genomic_DNA"/>
</dbReference>
<feature type="compositionally biased region" description="Polar residues" evidence="1">
    <location>
        <begin position="65"/>
        <end position="76"/>
    </location>
</feature>
<evidence type="ECO:0000313" key="2">
    <source>
        <dbReference type="EMBL" id="KAI1862547.1"/>
    </source>
</evidence>
<feature type="compositionally biased region" description="Basic and acidic residues" evidence="1">
    <location>
        <begin position="619"/>
        <end position="629"/>
    </location>
</feature>
<accession>A0A9Q0AMX9</accession>
<dbReference type="AlphaFoldDB" id="A0A9Q0AMX9"/>
<feature type="compositionally biased region" description="Basic and acidic residues" evidence="1">
    <location>
        <begin position="239"/>
        <end position="258"/>
    </location>
</feature>
<evidence type="ECO:0000256" key="1">
    <source>
        <dbReference type="SAM" id="MobiDB-lite"/>
    </source>
</evidence>
<name>A0A9Q0AMX9_9PEZI</name>
<feature type="compositionally biased region" description="Low complexity" evidence="1">
    <location>
        <begin position="18"/>
        <end position="31"/>
    </location>
</feature>
<proteinExistence type="predicted"/>
<feature type="compositionally biased region" description="Acidic residues" evidence="1">
    <location>
        <begin position="143"/>
        <end position="156"/>
    </location>
</feature>
<protein>
    <submittedName>
        <fullName evidence="2">Uncharacterized protein</fullName>
    </submittedName>
</protein>